<dbReference type="InterPro" id="IPR011895">
    <property type="entry name" value="Pyrv_flavodox_OxRed"/>
</dbReference>
<dbReference type="NCBIfam" id="TIGR02176">
    <property type="entry name" value="pyruv_ox_red"/>
    <property type="match status" value="1"/>
</dbReference>
<dbReference type="Proteomes" id="UP000008495">
    <property type="component" value="Unassembled WGS sequence"/>
</dbReference>
<evidence type="ECO:0000256" key="12">
    <source>
        <dbReference type="PIRSR" id="PIRSR000159-50"/>
    </source>
</evidence>
<dbReference type="SUPFAM" id="SSF53323">
    <property type="entry name" value="Pyruvate-ferredoxin oxidoreductase, PFOR, domain III"/>
    <property type="match status" value="1"/>
</dbReference>
<evidence type="ECO:0000256" key="9">
    <source>
        <dbReference type="PIRNR" id="PIRNR000159"/>
    </source>
</evidence>
<keyword evidence="5 9" id="KW-0249">Electron transport</keyword>
<dbReference type="SUPFAM" id="SSF54862">
    <property type="entry name" value="4Fe-4S ferredoxins"/>
    <property type="match status" value="1"/>
</dbReference>
<dbReference type="PANTHER" id="PTHR32154:SF0">
    <property type="entry name" value="PYRUVATE-FLAVODOXIN OXIDOREDUCTASE-RELATED"/>
    <property type="match status" value="1"/>
</dbReference>
<dbReference type="Pfam" id="PF01855">
    <property type="entry name" value="POR_N"/>
    <property type="match status" value="1"/>
</dbReference>
<evidence type="ECO:0000313" key="15">
    <source>
        <dbReference type="EMBL" id="GAB77515.1"/>
    </source>
</evidence>
<reference evidence="15 16" key="1">
    <citation type="submission" date="2012-08" db="EMBL/GenBank/DDBJ databases">
        <title>Whole genome shotgun sequence of Austwickia chelonae NBRC 105200.</title>
        <authorList>
            <person name="Yoshida I."/>
            <person name="Hosoyama A."/>
            <person name="Tsuchikane K."/>
            <person name="Katsumata H."/>
            <person name="Ando Y."/>
            <person name="Ohji S."/>
            <person name="Hamada M."/>
            <person name="Tamura T."/>
            <person name="Yamazoe A."/>
            <person name="Yamazaki S."/>
            <person name="Fujita N."/>
        </authorList>
    </citation>
    <scope>NUCLEOTIDE SEQUENCE [LARGE SCALE GENOMIC DNA]</scope>
    <source>
        <strain evidence="15 16">NBRC 105200</strain>
    </source>
</reference>
<keyword evidence="16" id="KW-1185">Reference proteome</keyword>
<feature type="binding site" evidence="10">
    <location>
        <position position="34"/>
    </location>
    <ligand>
        <name>pyruvate</name>
        <dbReference type="ChEBI" id="CHEBI:15361"/>
    </ligand>
</feature>
<dbReference type="InterPro" id="IPR011766">
    <property type="entry name" value="TPP_enzyme_TPP-bd"/>
</dbReference>
<protein>
    <submittedName>
        <fullName evidence="15">Putative pyruvate--ferredoxin oxidoreductase</fullName>
    </submittedName>
</protein>
<feature type="binding site" evidence="12">
    <location>
        <position position="705"/>
    </location>
    <ligand>
        <name>[4Fe-4S] cluster</name>
        <dbReference type="ChEBI" id="CHEBI:49883"/>
        <label>2</label>
    </ligand>
</feature>
<gene>
    <name evidence="15" type="ORF">AUCHE_05_04270</name>
</gene>
<feature type="binding site" evidence="10">
    <location>
        <begin position="975"/>
        <end position="978"/>
    </location>
    <ligand>
        <name>thiamine diphosphate</name>
        <dbReference type="ChEBI" id="CHEBI:58937"/>
    </ligand>
</feature>
<dbReference type="GO" id="GO:0022900">
    <property type="term" value="P:electron transport chain"/>
    <property type="evidence" value="ECO:0007669"/>
    <property type="project" value="InterPro"/>
</dbReference>
<dbReference type="Gene3D" id="4.10.780.10">
    <property type="entry name" value="Pyruvate-flavodoxin oxidoreductase, EKR domain"/>
    <property type="match status" value="1"/>
</dbReference>
<dbReference type="FunFam" id="3.40.50.970:FF:000041">
    <property type="entry name" value="Pyruvate:ferredoxin (Flavodoxin) oxidoreductase"/>
    <property type="match status" value="1"/>
</dbReference>
<feature type="binding site" evidence="12">
    <location>
        <position position="757"/>
    </location>
    <ligand>
        <name>[4Fe-4S] cluster</name>
        <dbReference type="ChEBI" id="CHEBI:49883"/>
        <label>2</label>
    </ligand>
</feature>
<dbReference type="eggNOG" id="COG1014">
    <property type="taxonomic scope" value="Bacteria"/>
</dbReference>
<dbReference type="Gene3D" id="3.30.70.20">
    <property type="match status" value="1"/>
</dbReference>
<dbReference type="CDD" id="cd07034">
    <property type="entry name" value="TPP_PYR_PFOR_IOR-alpha_like"/>
    <property type="match status" value="1"/>
</dbReference>
<dbReference type="InterPro" id="IPR033412">
    <property type="entry name" value="PFOR_II"/>
</dbReference>
<dbReference type="PANTHER" id="PTHR32154">
    <property type="entry name" value="PYRUVATE-FLAVODOXIN OXIDOREDUCTASE-RELATED"/>
    <property type="match status" value="1"/>
</dbReference>
<feature type="binding site" evidence="12">
    <location>
        <position position="1084"/>
    </location>
    <ligand>
        <name>[4Fe-4S] cluster</name>
        <dbReference type="ChEBI" id="CHEBI:49883"/>
        <label>3</label>
    </ligand>
</feature>
<feature type="binding site" evidence="10">
    <location>
        <position position="853"/>
    </location>
    <ligand>
        <name>thiamine diphosphate</name>
        <dbReference type="ChEBI" id="CHEBI:58937"/>
    </ligand>
</feature>
<dbReference type="eggNOG" id="COG0674">
    <property type="taxonomic scope" value="Bacteria"/>
</dbReference>
<dbReference type="Gene3D" id="3.40.920.10">
    <property type="entry name" value="Pyruvate-ferredoxin oxidoreductase, PFOR, domain III"/>
    <property type="match status" value="1"/>
</dbReference>
<dbReference type="SMART" id="SM00890">
    <property type="entry name" value="EKR"/>
    <property type="match status" value="1"/>
</dbReference>
<dbReference type="eggNOG" id="COG1149">
    <property type="taxonomic scope" value="Bacteria"/>
</dbReference>
<evidence type="ECO:0000256" key="2">
    <source>
        <dbReference type="ARBA" id="ARBA00022448"/>
    </source>
</evidence>
<evidence type="ECO:0000256" key="6">
    <source>
        <dbReference type="ARBA" id="ARBA00023002"/>
    </source>
</evidence>
<dbReference type="GO" id="GO:0030976">
    <property type="term" value="F:thiamine pyrophosphate binding"/>
    <property type="evidence" value="ECO:0007669"/>
    <property type="project" value="InterPro"/>
</dbReference>
<feature type="region of interest" description="Disordered" evidence="13">
    <location>
        <begin position="1183"/>
        <end position="1215"/>
    </location>
</feature>
<keyword evidence="6 9" id="KW-0560">Oxidoreductase</keyword>
<keyword evidence="7 12" id="KW-0408">Iron</keyword>
<keyword evidence="2 9" id="KW-0813">Transport</keyword>
<dbReference type="Pfam" id="PF10371">
    <property type="entry name" value="EKR"/>
    <property type="match status" value="1"/>
</dbReference>
<evidence type="ECO:0000256" key="13">
    <source>
        <dbReference type="SAM" id="MobiDB-lite"/>
    </source>
</evidence>
<name>K6VQ95_9MICO</name>
<feature type="binding site" evidence="12">
    <location>
        <position position="825"/>
    </location>
    <ligand>
        <name>[4Fe-4S] cluster</name>
        <dbReference type="ChEBI" id="CHEBI:49883"/>
        <label>3</label>
    </ligand>
</feature>
<dbReference type="GO" id="GO:0051539">
    <property type="term" value="F:4 iron, 4 sulfur cluster binding"/>
    <property type="evidence" value="ECO:0007669"/>
    <property type="project" value="UniProtKB-KW"/>
</dbReference>
<keyword evidence="3 12" id="KW-0004">4Fe-4S</keyword>
<dbReference type="PIRSF" id="PIRSF000159">
    <property type="entry name" value="NifJ"/>
    <property type="match status" value="1"/>
</dbReference>
<feature type="binding site" evidence="12">
    <location>
        <position position="695"/>
    </location>
    <ligand>
        <name>[4Fe-4S] cluster</name>
        <dbReference type="ChEBI" id="CHEBI:49883"/>
        <label>1</label>
    </ligand>
</feature>
<evidence type="ECO:0000256" key="8">
    <source>
        <dbReference type="ARBA" id="ARBA00023014"/>
    </source>
</evidence>
<keyword evidence="4 12" id="KW-0479">Metal-binding</keyword>
<keyword evidence="15" id="KW-0670">Pyruvate</keyword>
<evidence type="ECO:0000256" key="10">
    <source>
        <dbReference type="PIRSR" id="PIRSR000159-1"/>
    </source>
</evidence>
<dbReference type="Pfam" id="PF01558">
    <property type="entry name" value="POR"/>
    <property type="match status" value="1"/>
</dbReference>
<evidence type="ECO:0000256" key="4">
    <source>
        <dbReference type="ARBA" id="ARBA00022723"/>
    </source>
</evidence>
<evidence type="ECO:0000259" key="14">
    <source>
        <dbReference type="PROSITE" id="PS51379"/>
    </source>
</evidence>
<proteinExistence type="inferred from homology"/>
<dbReference type="OrthoDB" id="9794954at2"/>
<dbReference type="AlphaFoldDB" id="K6VQ95"/>
<feature type="binding site" evidence="12">
    <location>
        <position position="754"/>
    </location>
    <ligand>
        <name>[4Fe-4S] cluster</name>
        <dbReference type="ChEBI" id="CHEBI:49883"/>
        <label>2</label>
    </ligand>
</feature>
<feature type="site" description="Important for catalytic activity" evidence="11">
    <location>
        <position position="67"/>
    </location>
</feature>
<feature type="binding site" evidence="12">
    <location>
        <position position="828"/>
    </location>
    <ligand>
        <name>[4Fe-4S] cluster</name>
        <dbReference type="ChEBI" id="CHEBI:49883"/>
        <label>3</label>
    </ligand>
</feature>
<dbReference type="Pfam" id="PF17147">
    <property type="entry name" value="PFOR_II"/>
    <property type="match status" value="1"/>
</dbReference>
<dbReference type="InterPro" id="IPR017900">
    <property type="entry name" value="4Fe4S_Fe_S_CS"/>
</dbReference>
<keyword evidence="8 12" id="KW-0411">Iron-sulfur</keyword>
<dbReference type="GO" id="GO:0005506">
    <property type="term" value="F:iron ion binding"/>
    <property type="evidence" value="ECO:0007669"/>
    <property type="project" value="InterPro"/>
</dbReference>
<evidence type="ECO:0000256" key="7">
    <source>
        <dbReference type="ARBA" id="ARBA00023004"/>
    </source>
</evidence>
<dbReference type="Pfam" id="PF12838">
    <property type="entry name" value="Fer4_7"/>
    <property type="match status" value="1"/>
</dbReference>
<dbReference type="FunFam" id="3.30.70.20:FF:000022">
    <property type="entry name" value="Pyruvate:ferredoxin (Flavodoxin) oxidoreductase"/>
    <property type="match status" value="1"/>
</dbReference>
<feature type="binding site" evidence="12">
    <location>
        <position position="761"/>
    </location>
    <ligand>
        <name>[4Fe-4S] cluster</name>
        <dbReference type="ChEBI" id="CHEBI:49883"/>
        <label>1</label>
    </ligand>
</feature>
<dbReference type="GO" id="GO:0006979">
    <property type="term" value="P:response to oxidative stress"/>
    <property type="evidence" value="ECO:0007669"/>
    <property type="project" value="TreeGrafter"/>
</dbReference>
<comment type="cofactor">
    <cofactor evidence="12">
        <name>[4Fe-4S] cluster</name>
        <dbReference type="ChEBI" id="CHEBI:49883"/>
    </cofactor>
    <text evidence="12">Binds 3 [4Fe-4S] clusters per subunit.</text>
</comment>
<feature type="binding site" evidence="10">
    <location>
        <position position="117"/>
    </location>
    <ligand>
        <name>pyruvate</name>
        <dbReference type="ChEBI" id="CHEBI:15361"/>
    </ligand>
</feature>
<feature type="binding site" evidence="12">
    <location>
        <position position="698"/>
    </location>
    <ligand>
        <name>[4Fe-4S] cluster</name>
        <dbReference type="ChEBI" id="CHEBI:49883"/>
        <label>1</label>
    </ligand>
</feature>
<dbReference type="FunFam" id="3.40.50.970:FF:000012">
    <property type="entry name" value="Pyruvate:ferredoxin (Flavodoxin) oxidoreductase"/>
    <property type="match status" value="1"/>
</dbReference>
<feature type="binding site" evidence="12">
    <location>
        <position position="751"/>
    </location>
    <ligand>
        <name>[4Fe-4S] cluster</name>
        <dbReference type="ChEBI" id="CHEBI:49883"/>
        <label>2</label>
    </ligand>
</feature>
<dbReference type="InterPro" id="IPR019456">
    <property type="entry name" value="Pyrv-flavodox_OxRtase_EKR"/>
</dbReference>
<dbReference type="InterPro" id="IPR029061">
    <property type="entry name" value="THDP-binding"/>
</dbReference>
<dbReference type="InterPro" id="IPR009014">
    <property type="entry name" value="Transketo_C/PFOR_II"/>
</dbReference>
<dbReference type="PROSITE" id="PS00198">
    <property type="entry name" value="4FE4S_FER_1"/>
    <property type="match status" value="2"/>
</dbReference>
<dbReference type="SUPFAM" id="SSF52922">
    <property type="entry name" value="TK C-terminal domain-like"/>
    <property type="match status" value="1"/>
</dbReference>
<dbReference type="InterPro" id="IPR002869">
    <property type="entry name" value="Pyrv_flavodox_OxRed_cen"/>
</dbReference>
<feature type="binding site" evidence="12">
    <location>
        <position position="853"/>
    </location>
    <ligand>
        <name>[4Fe-4S] cluster</name>
        <dbReference type="ChEBI" id="CHEBI:49883"/>
        <label>3</label>
    </ligand>
</feature>
<feature type="compositionally biased region" description="Basic and acidic residues" evidence="13">
    <location>
        <begin position="1183"/>
        <end position="1192"/>
    </location>
</feature>
<dbReference type="InterPro" id="IPR019752">
    <property type="entry name" value="Pyrv/ketoisovalerate_OxRed_cat"/>
</dbReference>
<dbReference type="FunFam" id="3.40.50.920:FF:000007">
    <property type="entry name" value="Pyruvate:ferredoxin (Flavodoxin) oxidoreductase"/>
    <property type="match status" value="1"/>
</dbReference>
<comment type="similarity">
    <text evidence="1 9">Belongs to the pyruvate:ferredoxin/flavodoxin oxidoreductase family.</text>
</comment>
<feature type="binding site" evidence="10">
    <location>
        <position position="67"/>
    </location>
    <ligand>
        <name>thiamine diphosphate</name>
        <dbReference type="ChEBI" id="CHEBI:58937"/>
    </ligand>
</feature>
<feature type="domain" description="4Fe-4S ferredoxin-type" evidence="14">
    <location>
        <begin position="686"/>
        <end position="715"/>
    </location>
</feature>
<feature type="binding site" evidence="12">
    <location>
        <position position="701"/>
    </location>
    <ligand>
        <name>[4Fe-4S] cluster</name>
        <dbReference type="ChEBI" id="CHEBI:49883"/>
        <label>1</label>
    </ligand>
</feature>
<accession>K6VQ95</accession>
<evidence type="ECO:0000256" key="5">
    <source>
        <dbReference type="ARBA" id="ARBA00022982"/>
    </source>
</evidence>
<evidence type="ECO:0000256" key="3">
    <source>
        <dbReference type="ARBA" id="ARBA00022485"/>
    </source>
</evidence>
<dbReference type="Gene3D" id="3.40.50.970">
    <property type="match status" value="2"/>
</dbReference>
<feature type="binding site" evidence="10">
    <location>
        <position position="830"/>
    </location>
    <ligand>
        <name>thiamine diphosphate</name>
        <dbReference type="ChEBI" id="CHEBI:58937"/>
    </ligand>
</feature>
<dbReference type="FunFam" id="3.40.920.10:FF:000001">
    <property type="entry name" value="Pyruvate:ferredoxin (Flavodoxin) oxidoreductase"/>
    <property type="match status" value="1"/>
</dbReference>
<dbReference type="Gene3D" id="3.40.50.920">
    <property type="match status" value="1"/>
</dbReference>
<feature type="site" description="Important for catalytic activity" evidence="11">
    <location>
        <position position="34"/>
    </location>
</feature>
<organism evidence="15 16">
    <name type="scientific">Austwickia chelonae NBRC 105200</name>
    <dbReference type="NCBI Taxonomy" id="1184607"/>
    <lineage>
        <taxon>Bacteria</taxon>
        <taxon>Bacillati</taxon>
        <taxon>Actinomycetota</taxon>
        <taxon>Actinomycetes</taxon>
        <taxon>Micrococcales</taxon>
        <taxon>Dermatophilaceae</taxon>
        <taxon>Austwickia</taxon>
    </lineage>
</organism>
<comment type="caution">
    <text evidence="15">The sequence shown here is derived from an EMBL/GenBank/DDBJ whole genome shotgun (WGS) entry which is preliminary data.</text>
</comment>
<dbReference type="Pfam" id="PF02775">
    <property type="entry name" value="TPP_enzyme_C"/>
    <property type="match status" value="1"/>
</dbReference>
<feature type="site" description="Important for catalytic activity" evidence="11">
    <location>
        <position position="117"/>
    </location>
</feature>
<evidence type="ECO:0000313" key="16">
    <source>
        <dbReference type="Proteomes" id="UP000008495"/>
    </source>
</evidence>
<feature type="site" description="Important for catalytic activity" evidence="11">
    <location>
        <position position="1009"/>
    </location>
</feature>
<dbReference type="EMBL" id="BAGZ01000005">
    <property type="protein sequence ID" value="GAB77515.1"/>
    <property type="molecule type" value="Genomic_DNA"/>
</dbReference>
<dbReference type="PROSITE" id="PS51379">
    <property type="entry name" value="4FE4S_FER_2"/>
    <property type="match status" value="2"/>
</dbReference>
<feature type="domain" description="4Fe-4S ferredoxin-type" evidence="14">
    <location>
        <begin position="742"/>
        <end position="771"/>
    </location>
</feature>
<dbReference type="SUPFAM" id="SSF52518">
    <property type="entry name" value="Thiamin diphosphate-binding fold (THDP-binding)"/>
    <property type="match status" value="2"/>
</dbReference>
<evidence type="ECO:0000256" key="11">
    <source>
        <dbReference type="PIRSR" id="PIRSR000159-2"/>
    </source>
</evidence>
<dbReference type="InterPro" id="IPR050722">
    <property type="entry name" value="Pyruvate:ferred/Flavod_OxRd"/>
</dbReference>
<feature type="binding site" evidence="10">
    <location>
        <begin position="1004"/>
        <end position="1009"/>
    </location>
    <ligand>
        <name>thiamine diphosphate</name>
        <dbReference type="ChEBI" id="CHEBI:58937"/>
    </ligand>
</feature>
<dbReference type="GO" id="GO:0016903">
    <property type="term" value="F:oxidoreductase activity, acting on the aldehyde or oxo group of donors"/>
    <property type="evidence" value="ECO:0007669"/>
    <property type="project" value="InterPro"/>
</dbReference>
<dbReference type="InterPro" id="IPR002880">
    <property type="entry name" value="Pyrv_Fd/Flavodoxin_OxRdtase_N"/>
</dbReference>
<sequence length="1215" mass="131156">MQTSPQRWATMDGNDAAARIAHALSEVIAVYPITPSSAMGESADAWSAAGRTNLWGAVPDVVEMQSEGGAAGALHGAVTKGVLATTFTASQGLLLMLPNMYKIAGELTPAVIHVAARTLATHALSIFGDHQDVMSARMTGWLMLCSASVQEAQDMALVAHAATLRSRVPAVHFFDGFRTSHEVNKIQLLDDDDLRALIREDDVHHHRARGLTPDAPVLRGTAQNPDVFFQAREACNPFYDAAPQIVAECFDELAERTGRRYHLVDYHGAPDAEKVVVIMGSGHGTTTQCVDTLLASGEKVGVLVVRLYRPFPTAELVAALPPTTRRIAVLDRTKEPGATGEPLFQDVLVAAAENAGHFTAGMPTIIGGRYGLSSKEYTPAMAKAVFDELAADTPRARFTVGINDDVTQLSLTVDTTFRPCTDSLSAVFYGLGSDGTVGASKNSVKIIGEDDGRYAQGYFVYDSRKSGATTVSHLRFGDAPIDSAYLVDEADFVAVHQFDLMNQMKTLDIAKPGAPVLINSPFGATGTWEQLPVEVQQVIIDKQLKPYVINALEVAQKAGLGKRINTVMQPCFFYLSGVVAQEDAVPRIKASVEKTYGKRGRTIVERNWAAIDAAIDALEELPVPTTTIGDVHRMPPMPETTPDFVKTVTATMLRGEGDLLPVSALPVDGTWPTGTSKYEKRGIAEEIPVWDPSLCTDCGKCAIVCPHAAIRIKIAPEQEFAAAPDSLQSKNYRDRTLKDHKLVVQVAPDDCTGCGVCVDICPARSKTEVKHKSINMEPRREHLDAERANYDFFLGIPEIDRTAVRHDQVKGVAQLQPLFEYSLACSGCGETGYIRTLTQLFGDRMVVANATGCSSIYGGNLPTAPYTTDAAGRGPAWSNSLFEDNAEFGLGMRLAWEHQHSEARRHVEELRDQLPTDLVDALLDADQSEEAGVQAQRERVAALKEALAALEGPTARTLTTLADELVEKSVWIIGGDGWAYDIGYGGLDHVLASGRNVNVLVLDTQVYSNTGGQASKATPRGAAAKFAASGKGTAKKDLGMIAQAYGDVYVAQVSLGANQPQTIRALREAQAWNGPSLVIAYSTCIAHGIDMETSMSHQAEAVSSGYWPLYRFRPSEDDHAQPLRLDSKAPSTPVSNFMGQEARFAMLRRSHPERADELFALAQQDVDERWRYYSQLAGVERALPSEHAEGNGHAEPAAPNVPAVTGPVRTAKDES</sequence>
<dbReference type="RefSeq" id="WP_006502267.1">
    <property type="nucleotide sequence ID" value="NZ_BAGZ01000005.1"/>
</dbReference>
<evidence type="ECO:0000256" key="1">
    <source>
        <dbReference type="ARBA" id="ARBA00009032"/>
    </source>
</evidence>
<dbReference type="GO" id="GO:0000287">
    <property type="term" value="F:magnesium ion binding"/>
    <property type="evidence" value="ECO:0007669"/>
    <property type="project" value="UniProtKB-ARBA"/>
</dbReference>
<dbReference type="InterPro" id="IPR037112">
    <property type="entry name" value="Pyrv-flavodox_OxR_EKR_sf"/>
</dbReference>
<dbReference type="eggNOG" id="COG1013">
    <property type="taxonomic scope" value="Bacteria"/>
</dbReference>
<dbReference type="STRING" id="100225.SAMN05421595_1352"/>
<dbReference type="InterPro" id="IPR017896">
    <property type="entry name" value="4Fe4S_Fe-S-bd"/>
</dbReference>
<dbReference type="CDD" id="cd03377">
    <property type="entry name" value="TPP_PFOR_PNO"/>
    <property type="match status" value="1"/>
</dbReference>